<dbReference type="EMBL" id="APQC01000014">
    <property type="protein sequence ID" value="ENV79526.1"/>
    <property type="molecule type" value="Genomic_DNA"/>
</dbReference>
<reference evidence="2 3" key="1">
    <citation type="submission" date="2013-02" db="EMBL/GenBank/DDBJ databases">
        <title>The Genome Sequence of Acinetobacter ursingii NIPH ANC_3649.</title>
        <authorList>
            <consortium name="The Broad Institute Genome Sequencing Platform"/>
            <consortium name="The Broad Institute Genome Sequencing Center for Infectious Disease"/>
            <person name="Cerqueira G."/>
            <person name="Feldgarden M."/>
            <person name="Courvalin P."/>
            <person name="Perichon B."/>
            <person name="Grillot-Courvalin C."/>
            <person name="Clermont D."/>
            <person name="Rocha E."/>
            <person name="Yoon E.-J."/>
            <person name="Nemec A."/>
            <person name="Walker B."/>
            <person name="Young S.K."/>
            <person name="Zeng Q."/>
            <person name="Gargeya S."/>
            <person name="Fitzgerald M."/>
            <person name="Haas B."/>
            <person name="Abouelleil A."/>
            <person name="Alvarado L."/>
            <person name="Arachchi H.M."/>
            <person name="Berlin A.M."/>
            <person name="Chapman S.B."/>
            <person name="Dewar J."/>
            <person name="Goldberg J."/>
            <person name="Griggs A."/>
            <person name="Gujja S."/>
            <person name="Hansen M."/>
            <person name="Howarth C."/>
            <person name="Imamovic A."/>
            <person name="Larimer J."/>
            <person name="McCowan C."/>
            <person name="Murphy C."/>
            <person name="Neiman D."/>
            <person name="Pearson M."/>
            <person name="Priest M."/>
            <person name="Roberts A."/>
            <person name="Saif S."/>
            <person name="Shea T."/>
            <person name="Sisk P."/>
            <person name="Sykes S."/>
            <person name="Wortman J."/>
            <person name="Nusbaum C."/>
            <person name="Birren B."/>
        </authorList>
    </citation>
    <scope>NUCLEOTIDE SEQUENCE [LARGE SCALE GENOMIC DNA]</scope>
    <source>
        <strain evidence="2 3">ANC 3649</strain>
    </source>
</reference>
<dbReference type="InterPro" id="IPR032876">
    <property type="entry name" value="J_dom"/>
</dbReference>
<name>N9C1Z6_9GAMM</name>
<organism evidence="2 3">
    <name type="scientific">Acinetobacter ursingii ANC 3649</name>
    <dbReference type="NCBI Taxonomy" id="1257043"/>
    <lineage>
        <taxon>Bacteria</taxon>
        <taxon>Pseudomonadati</taxon>
        <taxon>Pseudomonadota</taxon>
        <taxon>Gammaproteobacteria</taxon>
        <taxon>Moraxellales</taxon>
        <taxon>Moraxellaceae</taxon>
        <taxon>Acinetobacter</taxon>
    </lineage>
</organism>
<dbReference type="AlphaFoldDB" id="N9C1Z6"/>
<comment type="caution">
    <text evidence="2">The sequence shown here is derived from an EMBL/GenBank/DDBJ whole genome shotgun (WGS) entry which is preliminary data.</text>
</comment>
<dbReference type="PATRIC" id="fig|1257043.3.peg.1778"/>
<gene>
    <name evidence="2" type="ORF">F942_01834</name>
</gene>
<evidence type="ECO:0000313" key="2">
    <source>
        <dbReference type="EMBL" id="ENV79526.1"/>
    </source>
</evidence>
<protein>
    <recommendedName>
        <fullName evidence="1">Tip attachment protein J domain-containing protein</fullName>
    </recommendedName>
</protein>
<accession>N9C1Z6</accession>
<proteinExistence type="predicted"/>
<feature type="domain" description="Tip attachment protein J" evidence="1">
    <location>
        <begin position="430"/>
        <end position="560"/>
    </location>
</feature>
<evidence type="ECO:0000313" key="3">
    <source>
        <dbReference type="Proteomes" id="UP000013276"/>
    </source>
</evidence>
<evidence type="ECO:0000259" key="1">
    <source>
        <dbReference type="Pfam" id="PF13550"/>
    </source>
</evidence>
<dbReference type="RefSeq" id="WP_005003651.1">
    <property type="nucleotide sequence ID" value="NZ_KB849722.1"/>
</dbReference>
<keyword evidence="3" id="KW-1185">Reference proteome</keyword>
<dbReference type="Proteomes" id="UP000013276">
    <property type="component" value="Unassembled WGS sequence"/>
</dbReference>
<dbReference type="Pfam" id="PF13550">
    <property type="entry name" value="Phage-tail_3"/>
    <property type="match status" value="1"/>
</dbReference>
<dbReference type="HOGENOM" id="CLU_010908_1_0_6"/>
<sequence length="931" mass="104153">MGGSSKQTVGYKYFAGLQVALGNCIERILDINPDNRGWILSDRIYQDILKEGDVSLGIAMPNIFGGDKQEGGWVGMIEIHTGRPEYIRQNAYLAEHDSELVSSFPYLSYVVFKGYTIDKGFQLVSMSGMLKEVLYWPKRTRIKDDGSEQWYKSHMDEDGNEIIVCEIGARNNAPTIIEPTPMGTVSASSSCNWATCGNESEIAYLNDSVVCSEVILEPDIRELELVNGLCHYSFRQVNIPYENNFSMSFGGTGLLKLILSAGMGNMGDRPFIPGLFSLECDNEYSTTVAGRSVMWEITAQLPAIITGVIKCDLYPEDDGSFYFNHEISPAVFYQEPLEAPSQVKGIDINPIHQIREIITNDNAMNKTESMINDENFKFAARRIWHEGLGVSGAFTEKSCKEAIDELLYHIEAGIRVNRQTGLYEIVLFRDDLLDLDNAQVFNESNIKSFNIEVANIDDMINSVNVNYYDRDNIKDSSFSLDEIGSILSSQSNAETIDFPYFMNRRNAELVGNWKLKQLSTPTRKGSFTTGKYDARKINRYDVMKLTWPNQNMFEVPVRIMKIGLGDGIDNTVTLDWVEVIPFSSINYPSINVDQSTSVALSPQPNQSIAFEMPYFEAVQRFGQSQVDTELSNNPDFGHLMVATKKPQNNSINALLFTDNGTGYKQASIVDYCPTAVLDQDISYLDTSFTVKDVSAISQAEIGTLILCDEELMVYQSYDDVTKILTVKRAALDTVPKPHLQGAVFYFYDSFSAFDSEQYVLGEVINAKVLTTTPSGIQRLGDATALSVEMNARAIRPYPPANVKINGEYYPAEIDTDLILTWVDRNRLQQTGGEILSWFDGGVTIESGTSTMLTIKELDVDELLIATHNIDATGTNTYTLAISSMQAETRSIEVTAKTVRDGYECLHPFEHIFELSQVFSAPYNLTVEFKND</sequence>